<sequence>MKVPARTNDLVEVAKVKVLKGDPFELKFAIRTVARENSLYHQPVELVIGGRPVSLPNAPKTLGQWLFGLPDYAGHYRQRVEGDEVVILAPDLPEMKELLYGALQKLKEEGLVEWGAR</sequence>
<geneLocation type="plasmid" evidence="1 2">
    <name>pTHEAM01</name>
</geneLocation>
<proteinExistence type="predicted"/>
<evidence type="ECO:0000313" key="1">
    <source>
        <dbReference type="EMBL" id="ADU97729.1"/>
    </source>
</evidence>
<accession>E8T708</accession>
<evidence type="ECO:0000313" key="2">
    <source>
        <dbReference type="Proteomes" id="UP000006362"/>
    </source>
</evidence>
<dbReference type="AlphaFoldDB" id="E8T708"/>
<keyword evidence="1" id="KW-0614">Plasmid</keyword>
<dbReference type="HOGENOM" id="CLU_2083738_0_0_0"/>
<name>E8T708_THEA1</name>
<reference evidence="1" key="1">
    <citation type="submission" date="2011-01" db="EMBL/GenBank/DDBJ databases">
        <title>Complete sequence of plasmid of Thermovibrio ammonificans HB-1.</title>
        <authorList>
            <consortium name="US DOE Joint Genome Institute"/>
            <person name="Lucas S."/>
            <person name="Copeland A."/>
            <person name="Lapidus A."/>
            <person name="Cheng J.-F."/>
            <person name="Goodwin L."/>
            <person name="Pitluck S."/>
            <person name="Davenport K."/>
            <person name="Detter J.C."/>
            <person name="Han C."/>
            <person name="Tapia R."/>
            <person name="Land M."/>
            <person name="Hauser L."/>
            <person name="Kyrpides N."/>
            <person name="Ivanova N."/>
            <person name="Ovchinnikova G."/>
            <person name="Vetriani C."/>
            <person name="Woyke T."/>
        </authorList>
    </citation>
    <scope>NUCLEOTIDE SEQUENCE [LARGE SCALE GENOMIC DNA]</scope>
    <source>
        <strain evidence="1">HB-1</strain>
        <plasmid evidence="1">pTHEAM01</plasmid>
    </source>
</reference>
<organism evidence="1 2">
    <name type="scientific">Thermovibrio ammonificans (strain DSM 15698 / JCM 12110 / HB-1)</name>
    <dbReference type="NCBI Taxonomy" id="648996"/>
    <lineage>
        <taxon>Bacteria</taxon>
        <taxon>Pseudomonadati</taxon>
        <taxon>Aquificota</taxon>
        <taxon>Aquificia</taxon>
        <taxon>Desulfurobacteriales</taxon>
        <taxon>Desulfurobacteriaceae</taxon>
        <taxon>Thermovibrio</taxon>
    </lineage>
</organism>
<dbReference type="RefSeq" id="WP_013524933.1">
    <property type="nucleotide sequence ID" value="NC_014917.1"/>
</dbReference>
<dbReference type="Proteomes" id="UP000006362">
    <property type="component" value="Plasmid pTHEAM01"/>
</dbReference>
<keyword evidence="2" id="KW-1185">Reference proteome</keyword>
<dbReference type="KEGG" id="tam:Theam_1773"/>
<protein>
    <submittedName>
        <fullName evidence="1">Uncharacterized protein</fullName>
    </submittedName>
</protein>
<gene>
    <name evidence="1" type="ordered locus">Theam_1773</name>
</gene>
<dbReference type="EMBL" id="CP002445">
    <property type="protein sequence ID" value="ADU97729.1"/>
    <property type="molecule type" value="Genomic_DNA"/>
</dbReference>